<dbReference type="GO" id="GO:0003700">
    <property type="term" value="F:DNA-binding transcription factor activity"/>
    <property type="evidence" value="ECO:0007669"/>
    <property type="project" value="InterPro"/>
</dbReference>
<dbReference type="SMART" id="SM00418">
    <property type="entry name" value="HTH_ARSR"/>
    <property type="match status" value="1"/>
</dbReference>
<dbReference type="Gene3D" id="1.10.10.10">
    <property type="entry name" value="Winged helix-like DNA-binding domain superfamily/Winged helix DNA-binding domain"/>
    <property type="match status" value="1"/>
</dbReference>
<evidence type="ECO:0000313" key="6">
    <source>
        <dbReference type="EMBL" id="RZI01802.1"/>
    </source>
</evidence>
<dbReference type="PRINTS" id="PR00778">
    <property type="entry name" value="HTHARSR"/>
</dbReference>
<reference evidence="5 8" key="2">
    <citation type="submission" date="2021-01" db="EMBL/GenBank/DDBJ databases">
        <title>FDA dAtabase for Regulatory Grade micrObial Sequences (FDA-ARGOS): Supporting development and validation of Infectious Disease Dx tests.</title>
        <authorList>
            <person name="Sproer C."/>
            <person name="Gronow S."/>
            <person name="Severitt S."/>
            <person name="Schroder I."/>
            <person name="Tallon L."/>
            <person name="Sadzewicz L."/>
            <person name="Zhao X."/>
            <person name="Boylan J."/>
            <person name="Ott S."/>
            <person name="Bowen H."/>
            <person name="Vavikolanu K."/>
            <person name="Mehta A."/>
            <person name="Aluvathingal J."/>
            <person name="Nadendla S."/>
            <person name="Lowell S."/>
            <person name="Myers T."/>
            <person name="Yan Y."/>
            <person name="Sichtig H."/>
        </authorList>
    </citation>
    <scope>NUCLEOTIDE SEQUENCE [LARGE SCALE GENOMIC DNA]</scope>
    <source>
        <strain evidence="5 8">FDAARGOS_1148</strain>
    </source>
</reference>
<dbReference type="OrthoDB" id="9794330at2"/>
<dbReference type="Pfam" id="PF01022">
    <property type="entry name" value="HTH_5"/>
    <property type="match status" value="1"/>
</dbReference>
<accession>A0A143PFP6</accession>
<dbReference type="InterPro" id="IPR036390">
    <property type="entry name" value="WH_DNA-bd_sf"/>
</dbReference>
<dbReference type="GeneID" id="93726064"/>
<evidence type="ECO:0000256" key="3">
    <source>
        <dbReference type="ARBA" id="ARBA00023163"/>
    </source>
</evidence>
<organism evidence="6 7">
    <name type="scientific">Staphylococcus condimenti</name>
    <dbReference type="NCBI Taxonomy" id="70255"/>
    <lineage>
        <taxon>Bacteria</taxon>
        <taxon>Bacillati</taxon>
        <taxon>Bacillota</taxon>
        <taxon>Bacilli</taxon>
        <taxon>Bacillales</taxon>
        <taxon>Staphylococcaceae</taxon>
        <taxon>Staphylococcus</taxon>
    </lineage>
</organism>
<gene>
    <name evidence="6" type="ORF">EIG99_07935</name>
    <name evidence="5" type="ORF">I6J05_06560</name>
</gene>
<keyword evidence="8" id="KW-1185">Reference proteome</keyword>
<evidence type="ECO:0000313" key="8">
    <source>
        <dbReference type="Proteomes" id="UP000595942"/>
    </source>
</evidence>
<dbReference type="PANTHER" id="PTHR43132:SF6">
    <property type="entry name" value="HTH-TYPE TRANSCRIPTIONAL REPRESSOR CZRA"/>
    <property type="match status" value="1"/>
</dbReference>
<dbReference type="InterPro" id="IPR036388">
    <property type="entry name" value="WH-like_DNA-bd_sf"/>
</dbReference>
<protein>
    <submittedName>
        <fullName evidence="6">ArsR family transcriptional regulator</fullName>
    </submittedName>
    <submittedName>
        <fullName evidence="5">Winged helix-turn-helix transcriptional regulator</fullName>
    </submittedName>
</protein>
<evidence type="ECO:0000313" key="7">
    <source>
        <dbReference type="Proteomes" id="UP000293854"/>
    </source>
</evidence>
<keyword evidence="1" id="KW-0805">Transcription regulation</keyword>
<dbReference type="CDD" id="cd00090">
    <property type="entry name" value="HTH_ARSR"/>
    <property type="match status" value="1"/>
</dbReference>
<dbReference type="KEGG" id="scv:A4G25_11905"/>
<keyword evidence="2" id="KW-0238">DNA-binding</keyword>
<dbReference type="RefSeq" id="WP_047132310.1">
    <property type="nucleotide sequence ID" value="NZ_CP015114.1"/>
</dbReference>
<dbReference type="PROSITE" id="PS50987">
    <property type="entry name" value="HTH_ARSR_2"/>
    <property type="match status" value="1"/>
</dbReference>
<dbReference type="NCBIfam" id="NF033788">
    <property type="entry name" value="HTH_metalloreg"/>
    <property type="match status" value="1"/>
</dbReference>
<dbReference type="Proteomes" id="UP000293854">
    <property type="component" value="Unassembled WGS sequence"/>
</dbReference>
<dbReference type="InterPro" id="IPR051011">
    <property type="entry name" value="Metal_resp_trans_reg"/>
</dbReference>
<dbReference type="GO" id="GO:0003677">
    <property type="term" value="F:DNA binding"/>
    <property type="evidence" value="ECO:0007669"/>
    <property type="project" value="UniProtKB-KW"/>
</dbReference>
<proteinExistence type="predicted"/>
<keyword evidence="3" id="KW-0804">Transcription</keyword>
<name>A0A143PFP6_9STAP</name>
<dbReference type="AlphaFoldDB" id="A0A143PFP6"/>
<dbReference type="SUPFAM" id="SSF46785">
    <property type="entry name" value="Winged helix' DNA-binding domain"/>
    <property type="match status" value="1"/>
</dbReference>
<evidence type="ECO:0000259" key="4">
    <source>
        <dbReference type="PROSITE" id="PS50987"/>
    </source>
</evidence>
<dbReference type="EMBL" id="CP068073">
    <property type="protein sequence ID" value="QQS83937.1"/>
    <property type="molecule type" value="Genomic_DNA"/>
</dbReference>
<evidence type="ECO:0000256" key="2">
    <source>
        <dbReference type="ARBA" id="ARBA00023125"/>
    </source>
</evidence>
<dbReference type="Proteomes" id="UP000595942">
    <property type="component" value="Chromosome"/>
</dbReference>
<reference evidence="6 7" key="1">
    <citation type="submission" date="2018-11" db="EMBL/GenBank/DDBJ databases">
        <title>Genomic profiling of Staphylococcus species from a Poultry farm system in KwaZulu-Natal, South Africa.</title>
        <authorList>
            <person name="Amoako D.G."/>
            <person name="Somboro A.M."/>
            <person name="Abia A.L.K."/>
            <person name="Bester L.A."/>
            <person name="Essack S.Y."/>
        </authorList>
    </citation>
    <scope>NUCLEOTIDE SEQUENCE [LARGE SCALE GENOMIC DNA]</scope>
    <source>
        <strain evidence="6 7">SA11</strain>
    </source>
</reference>
<dbReference type="PANTHER" id="PTHR43132">
    <property type="entry name" value="ARSENICAL RESISTANCE OPERON REPRESSOR ARSR-RELATED"/>
    <property type="match status" value="1"/>
</dbReference>
<sequence length="101" mass="11228">MSSHELKASTLANVTDIFKALSEPNRIRIMHLLEQGPSSVGHITHALGLSQSNVSHQLKILKNAELVKSQRQGQSKIYRLNDEHVVTLLNQAIHHAEHPAN</sequence>
<dbReference type="InterPro" id="IPR001845">
    <property type="entry name" value="HTH_ArsR_DNA-bd_dom"/>
</dbReference>
<evidence type="ECO:0000256" key="1">
    <source>
        <dbReference type="ARBA" id="ARBA00023015"/>
    </source>
</evidence>
<evidence type="ECO:0000313" key="5">
    <source>
        <dbReference type="EMBL" id="QQS83937.1"/>
    </source>
</evidence>
<dbReference type="EMBL" id="RQTE01000141">
    <property type="protein sequence ID" value="RZI01802.1"/>
    <property type="molecule type" value="Genomic_DNA"/>
</dbReference>
<dbReference type="InterPro" id="IPR011991">
    <property type="entry name" value="ArsR-like_HTH"/>
</dbReference>
<feature type="domain" description="HTH arsR-type" evidence="4">
    <location>
        <begin position="6"/>
        <end position="100"/>
    </location>
</feature>